<sequence length="254" mass="28431">MTQTSAPVTLNGSRLVRFLSDLDVADVEVSHKHFTERLSRLIDLADSVTLSSAHGKLAELDSTAIGSNFGQISDSLITDYLRVRKSIVQFIIDSFVPGSGATWLKLPTANAKASNEELLGYEPYQQFYLTHQREIAFKVKRLQTSARSAITGTSAKLTQLAALDEALDETLTVHTRKLFSSVPLLMGKRFAYLYQQYQKTDQASDDPQQWLLADAWLGQFYTELQDLLFAELEIRLQPVLGLIEALNEEVDRTS</sequence>
<organism evidence="1 2">
    <name type="scientific">Oceanicoccus sagamiensis</name>
    <dbReference type="NCBI Taxonomy" id="716816"/>
    <lineage>
        <taxon>Bacteria</taxon>
        <taxon>Pseudomonadati</taxon>
        <taxon>Pseudomonadota</taxon>
        <taxon>Gammaproteobacteria</taxon>
        <taxon>Cellvibrionales</taxon>
        <taxon>Spongiibacteraceae</taxon>
        <taxon>Oceanicoccus</taxon>
    </lineage>
</organism>
<dbReference type="OrthoDB" id="5949373at2"/>
<dbReference type="STRING" id="716816.BST96_17630"/>
<dbReference type="Proteomes" id="UP000193450">
    <property type="component" value="Chromosome"/>
</dbReference>
<dbReference type="KEGG" id="osg:BST96_17630"/>
<proteinExistence type="predicted"/>
<evidence type="ECO:0000313" key="2">
    <source>
        <dbReference type="Proteomes" id="UP000193450"/>
    </source>
</evidence>
<dbReference type="AlphaFoldDB" id="A0A1X9NCL0"/>
<accession>A0A1X9NCL0</accession>
<evidence type="ECO:0000313" key="1">
    <source>
        <dbReference type="EMBL" id="ARN75768.1"/>
    </source>
</evidence>
<dbReference type="RefSeq" id="WP_085759961.1">
    <property type="nucleotide sequence ID" value="NZ_CP019343.1"/>
</dbReference>
<gene>
    <name evidence="1" type="ORF">BST96_17630</name>
</gene>
<name>A0A1X9NCL0_9GAMM</name>
<dbReference type="Pfam" id="PF11828">
    <property type="entry name" value="DUF3348"/>
    <property type="match status" value="1"/>
</dbReference>
<protein>
    <recommendedName>
        <fullName evidence="3">DUF3348 domain-containing protein</fullName>
    </recommendedName>
</protein>
<dbReference type="EMBL" id="CP019343">
    <property type="protein sequence ID" value="ARN75768.1"/>
    <property type="molecule type" value="Genomic_DNA"/>
</dbReference>
<reference evidence="1 2" key="1">
    <citation type="submission" date="2016-11" db="EMBL/GenBank/DDBJ databases">
        <title>Trade-off between light-utilization and light-protection in marine flavobacteria.</title>
        <authorList>
            <person name="Kumagai Y."/>
        </authorList>
    </citation>
    <scope>NUCLEOTIDE SEQUENCE [LARGE SCALE GENOMIC DNA]</scope>
    <source>
        <strain evidence="1 2">NBRC 107125</strain>
    </source>
</reference>
<keyword evidence="2" id="KW-1185">Reference proteome</keyword>
<dbReference type="InterPro" id="IPR021783">
    <property type="entry name" value="DUF3348"/>
</dbReference>
<evidence type="ECO:0008006" key="3">
    <source>
        <dbReference type="Google" id="ProtNLM"/>
    </source>
</evidence>